<proteinExistence type="predicted"/>
<comment type="caution">
    <text evidence="1">The sequence shown here is derived from an EMBL/GenBank/DDBJ whole genome shotgun (WGS) entry which is preliminary data.</text>
</comment>
<organism evidence="1 2">
    <name type="scientific">Paramecium pentaurelia</name>
    <dbReference type="NCBI Taxonomy" id="43138"/>
    <lineage>
        <taxon>Eukaryota</taxon>
        <taxon>Sar</taxon>
        <taxon>Alveolata</taxon>
        <taxon>Ciliophora</taxon>
        <taxon>Intramacronucleata</taxon>
        <taxon>Oligohymenophorea</taxon>
        <taxon>Peniculida</taxon>
        <taxon>Parameciidae</taxon>
        <taxon>Paramecium</taxon>
    </lineage>
</organism>
<evidence type="ECO:0008006" key="3">
    <source>
        <dbReference type="Google" id="ProtNLM"/>
    </source>
</evidence>
<sequence length="2252" mass="267282">MQFLKSYLTDYINTYVYEYFDNISKEQITTQLTKGQIQLNNMQFKPSIFKKLNLPFIIKESMINNISITLGKQSSIKIDTLNIVIEILNLYGNFIMESAIKLQILEKFRNSLIENLLKGMAAQDKQQQDPKKKFAFNLFQNIEIELNSLNITFLDKYCTQNSFGFKLEHFTCKSSMNPNKPKLRNIEIKNLLLFWQDPITQLNAYATLEDVAEQESDNLSFQLGIIFDQLTFNCSKIQCNAIYKFSEYVSQFTIRQNKQVEKSSNNEDDQKVKGEIKNILKSISLLEQSTECQDYERLCLLVQSQSINDLKQIQFEIMKYDKGEEIVQLRKKKLGWFGGMVKNDKKMGEKIINILDDLDQDPNFNLKTLQLKFELVVNQCQIGLSSNYRGQLNKLIINFKNVNLQMNKTNQLQLDFTIKEGEVLLQYQDKNNYLVSKNKTFEEKYSLELHYTNDEKKESLFIQTCPFQIVFNEQAFEKYYDLFYFFVVSENQLPKLTKKAKQQIQDIVSDKKEKDIQIKLEKVYILSTNGKETFLFSPGSIDFNYKTQNQSIYNIKIFDTTLGFSEKINSCIDFIHQQYCFNSMIMSRDFIKITNCDIDLVIQVQDNQINTVLELGDMNFQINPTIYKYFYQFYGTHYQQPLKEMKNQLRNNEENQQKFCLFSNTYIKNQIKCRMTFQGNFINLYEVEKDDKIMKIDLQNIQFKQFKDNQHYILELKTNDQIIKLAYSNEEDIQLVVNKCQMSRNDDYYVQNILEQNLNNSITNIQNQIQQQEFLSYIQIKLNSIHVVVLGNQNQPFINIHLTYLNFTSLGNQLQSKLTISFKYFTIIKEFNQQMNNFEDKIFLDIQSDENTTLIEYCQTLNENSILKLYLNYCILNYKAKTIGLILEQYPIELKKDWNLTKFIINSYLTYYPDLQIICNQMSVEIRKKQILFKQSELKSIQFQQNYISIMFMQDDQDENCLQVNAIPKGILIVDNENEMTINIRLDEAQAIFAQQYTLQTSKLKRKNNKKVLLSSCNIDFGWRVLFQTNVIKHFMNFRTNQFKFTFGTKDICYLTKQMQKLSTQISEFYASHDLANYLIQYRVKTYQLTFGVESQMQTVFIDDYFNQSLPIFGLTFNQPIWKLELNLDHINFHTRNLFEAVNYHSTKLAWEPIFEPISLDFSLYIQNQQPRIILDFNISDIVNIDISTEFIQNLLKFKKLVKQFENTDLKQNNEPINQNNNQILTYETYEIQNACGLLIIAYGQDQEPIQLINQQRSITKCKGIFQFEIIGVYSSIKIENWSLQVQKQKIIIEKGFSLIIETIIDEFMNSSKTIITSSILLINLSPFNLQIKIQNQEIISLTKSEKQQQIQKFQKYTNIYTIPNQLQKGQFCLIENNLISESYNYADIAQKIKKGNSEIVNLNNKFFRLKSLQDPIMNDRSIISITPVLEFINQTPFIIRIDKHCPQIKQFLHFILNSNQIVEDCEINPQKEYLFSFKIERYYQSIQYSFTELMKGKKVVLEDEKWQLNVDRKYLSLILIIKPKIDNYGRHQITIQFNQSYLINNTDLDILIYQGTEKNLEILGGQKYNTSFQQIVLQNIQEKQFIVFEERNSNLKSQSLALSEIIKLETIQIKKKVNNLLYFLPIQIEKQFIQYGDYTIPFFQIYYKYILYNRLEQPIYLCYEDKTTILESLIKKPLQFWKQEHQNNPDFSYECSLKLIFNDQVLQTERFNIMIQQQFVLLIRSINLRIRKFIKITILEKNHEYFLIIDDIQDKQDYPFMIINESKSLQIQLKSDNEKLSSGDSFPLANSLQSDQDFTYPVNLKDQTMNWNNSIQFLLKLDQVGLSGIIEINGQKYDYGVVKVGNQKQFIFKDFQKQRPSQIVQQIQQEKILYHFDLKMQIIGCTISYIENLKTKCKELLICSLENIIMVYSSNEFNQKQINFKLQKLQIDAQSKKMSQQKTVLFSEVSQNLNSIEFELKLDAMTTESYYSLDLVKINLGNFQFCMDKILLDKYGELQAQFYDFFNSQHTQKQKGNYLNKLFNKKKVERALFKNQLKQTRIFVRKLILCPMKMKISYLKDNYQLEKQHFVKENFTSSPSNLFHRILKQYIFEDKKFFFNMVGQYLTNKLMINLVKLTNWNEIRIKRAIYEPTRVYKVFNQQQANHQYMLKQVQKCDCNRELSKIKFNIISSHDVLLKGQNKILFICDQQIFFIHQNTIQQFLEYTDIQLFYSQADILHLYIIIEKDQLALLFEDQNNLQTAIQNLSRFQN</sequence>
<gene>
    <name evidence="1" type="ORF">PPENT_87.1.T1700041</name>
</gene>
<protein>
    <recommendedName>
        <fullName evidence="3">Chorein N-terminal domain-containing protein</fullName>
    </recommendedName>
</protein>
<accession>A0A8S1YJX6</accession>
<name>A0A8S1YJX6_9CILI</name>
<evidence type="ECO:0000313" key="2">
    <source>
        <dbReference type="Proteomes" id="UP000689195"/>
    </source>
</evidence>
<dbReference type="EMBL" id="CAJJDO010000170">
    <property type="protein sequence ID" value="CAD8212687.1"/>
    <property type="molecule type" value="Genomic_DNA"/>
</dbReference>
<keyword evidence="2" id="KW-1185">Reference proteome</keyword>
<reference evidence="1" key="1">
    <citation type="submission" date="2021-01" db="EMBL/GenBank/DDBJ databases">
        <authorList>
            <consortium name="Genoscope - CEA"/>
            <person name="William W."/>
        </authorList>
    </citation>
    <scope>NUCLEOTIDE SEQUENCE</scope>
</reference>
<dbReference type="Proteomes" id="UP000689195">
    <property type="component" value="Unassembled WGS sequence"/>
</dbReference>
<evidence type="ECO:0000313" key="1">
    <source>
        <dbReference type="EMBL" id="CAD8212687.1"/>
    </source>
</evidence>
<dbReference type="OrthoDB" id="299244at2759"/>